<dbReference type="PROSITE" id="PS51935">
    <property type="entry name" value="NLPC_P60"/>
    <property type="match status" value="1"/>
</dbReference>
<dbReference type="InterPro" id="IPR000064">
    <property type="entry name" value="NLP_P60_dom"/>
</dbReference>
<dbReference type="InterPro" id="IPR023346">
    <property type="entry name" value="Lysozyme-like_dom_sf"/>
</dbReference>
<dbReference type="Proteomes" id="UP001550378">
    <property type="component" value="Unassembled WGS sequence"/>
</dbReference>
<dbReference type="Pfam" id="PF01464">
    <property type="entry name" value="SLT"/>
    <property type="match status" value="1"/>
</dbReference>
<keyword evidence="7" id="KW-1185">Reference proteome</keyword>
<proteinExistence type="inferred from homology"/>
<sequence>MKAVIKGAVAVGTAVPVALFGLLLAGAGAVDASGPGLNMVNGLNMAAMPEAGRKWAPWYVKSAAQCPGGKLAPALLAAQGYQESGFNPTIEGPPTQYGTAKGIAQFIDSTWATYEKDEDGDGTALGAKDPEDAIMAQGRFMCKLVQDAERSGYNDDPVRLALAGYNAGWGWVQHYKGVPPIEFAREPGQKEGQTYGYVRIIMANAKAWATALNTGPGVSGLGTGSGPDAARRAYMQLGVQYSWGGGSPEGPTKGFCDGRNGYLNGACSASVTAGFDCSALAQYAWWPSVKLPRTAADQYGATASRPVGKSDLKPGDLVFWSKNGSASSAYHVAIYFGNGNVIHAPRTGRTVTVEKMDNAMPKRDYAGATRPGA</sequence>
<dbReference type="RefSeq" id="WP_359656365.1">
    <property type="nucleotide sequence ID" value="NZ_JBEXZP010000128.1"/>
</dbReference>
<reference evidence="6 7" key="1">
    <citation type="submission" date="2024-06" db="EMBL/GenBank/DDBJ databases">
        <title>The Natural Products Discovery Center: Release of the First 8490 Sequenced Strains for Exploring Actinobacteria Biosynthetic Diversity.</title>
        <authorList>
            <person name="Kalkreuter E."/>
            <person name="Kautsar S.A."/>
            <person name="Yang D."/>
            <person name="Bader C.D."/>
            <person name="Teijaro C.N."/>
            <person name="Fluegel L."/>
            <person name="Davis C.M."/>
            <person name="Simpson J.R."/>
            <person name="Lauterbach L."/>
            <person name="Steele A.D."/>
            <person name="Gui C."/>
            <person name="Meng S."/>
            <person name="Li G."/>
            <person name="Viehrig K."/>
            <person name="Ye F."/>
            <person name="Su P."/>
            <person name="Kiefer A.F."/>
            <person name="Nichols A."/>
            <person name="Cepeda A.J."/>
            <person name="Yan W."/>
            <person name="Fan B."/>
            <person name="Jiang Y."/>
            <person name="Adhikari A."/>
            <person name="Zheng C.-J."/>
            <person name="Schuster L."/>
            <person name="Cowan T.M."/>
            <person name="Smanski M.J."/>
            <person name="Chevrette M.G."/>
            <person name="De Carvalho L.P.S."/>
            <person name="Shen B."/>
        </authorList>
    </citation>
    <scope>NUCLEOTIDE SEQUENCE [LARGE SCALE GENOMIC DNA]</scope>
    <source>
        <strain evidence="6 7">NPDC006337</strain>
    </source>
</reference>
<dbReference type="SUPFAM" id="SSF53955">
    <property type="entry name" value="Lysozyme-like"/>
    <property type="match status" value="1"/>
</dbReference>
<keyword evidence="4" id="KW-0788">Thiol protease</keyword>
<dbReference type="InterPro" id="IPR038765">
    <property type="entry name" value="Papain-like_cys_pep_sf"/>
</dbReference>
<comment type="caution">
    <text evidence="6">The sequence shown here is derived from an EMBL/GenBank/DDBJ whole genome shotgun (WGS) entry which is preliminary data.</text>
</comment>
<dbReference type="Pfam" id="PF00877">
    <property type="entry name" value="NLPC_P60"/>
    <property type="match status" value="1"/>
</dbReference>
<keyword evidence="2" id="KW-0645">Protease</keyword>
<feature type="domain" description="NlpC/P60" evidence="5">
    <location>
        <begin position="223"/>
        <end position="372"/>
    </location>
</feature>
<gene>
    <name evidence="6" type="ORF">ABZ508_34210</name>
</gene>
<keyword evidence="3" id="KW-0378">Hydrolase</keyword>
<name>A0ABV2WGD9_9ACTN</name>
<evidence type="ECO:0000256" key="1">
    <source>
        <dbReference type="ARBA" id="ARBA00007074"/>
    </source>
</evidence>
<accession>A0ABV2WGD9</accession>
<organism evidence="6 7">
    <name type="scientific">Streptomyces lavendulocolor</name>
    <dbReference type="NCBI Taxonomy" id="67316"/>
    <lineage>
        <taxon>Bacteria</taxon>
        <taxon>Bacillati</taxon>
        <taxon>Actinomycetota</taxon>
        <taxon>Actinomycetes</taxon>
        <taxon>Kitasatosporales</taxon>
        <taxon>Streptomycetaceae</taxon>
        <taxon>Streptomyces</taxon>
    </lineage>
</organism>
<evidence type="ECO:0000313" key="7">
    <source>
        <dbReference type="Proteomes" id="UP001550378"/>
    </source>
</evidence>
<dbReference type="Gene3D" id="1.10.530.10">
    <property type="match status" value="1"/>
</dbReference>
<comment type="similarity">
    <text evidence="1">Belongs to the peptidase C40 family.</text>
</comment>
<dbReference type="EMBL" id="JBEXZR010000058">
    <property type="protein sequence ID" value="MEU0712416.1"/>
    <property type="molecule type" value="Genomic_DNA"/>
</dbReference>
<dbReference type="PANTHER" id="PTHR47359:SF3">
    <property type="entry name" value="NLP_P60 DOMAIN-CONTAINING PROTEIN-RELATED"/>
    <property type="match status" value="1"/>
</dbReference>
<evidence type="ECO:0000256" key="2">
    <source>
        <dbReference type="ARBA" id="ARBA00022670"/>
    </source>
</evidence>
<protein>
    <submittedName>
        <fullName evidence="6">Bifunctional lytic transglycosylase/C40 family peptidase</fullName>
    </submittedName>
</protein>
<evidence type="ECO:0000256" key="3">
    <source>
        <dbReference type="ARBA" id="ARBA00022801"/>
    </source>
</evidence>
<dbReference type="InterPro" id="IPR051794">
    <property type="entry name" value="PG_Endopeptidase_C40"/>
</dbReference>
<dbReference type="PANTHER" id="PTHR47359">
    <property type="entry name" value="PEPTIDOGLYCAN DL-ENDOPEPTIDASE CWLO"/>
    <property type="match status" value="1"/>
</dbReference>
<dbReference type="SUPFAM" id="SSF54001">
    <property type="entry name" value="Cysteine proteinases"/>
    <property type="match status" value="1"/>
</dbReference>
<dbReference type="Gene3D" id="3.90.1720.10">
    <property type="entry name" value="endopeptidase domain like (from Nostoc punctiforme)"/>
    <property type="match status" value="1"/>
</dbReference>
<evidence type="ECO:0000259" key="5">
    <source>
        <dbReference type="PROSITE" id="PS51935"/>
    </source>
</evidence>
<evidence type="ECO:0000256" key="4">
    <source>
        <dbReference type="ARBA" id="ARBA00022807"/>
    </source>
</evidence>
<dbReference type="CDD" id="cd13399">
    <property type="entry name" value="Slt35-like"/>
    <property type="match status" value="1"/>
</dbReference>
<evidence type="ECO:0000313" key="6">
    <source>
        <dbReference type="EMBL" id="MEU0712416.1"/>
    </source>
</evidence>
<dbReference type="InterPro" id="IPR008258">
    <property type="entry name" value="Transglycosylase_SLT_dom_1"/>
</dbReference>